<comment type="catalytic activity">
    <reaction evidence="3">
        <text>an aldehyde + NAD(+) + H2O = a carboxylate + NADH + 2 H(+)</text>
        <dbReference type="Rhea" id="RHEA:16185"/>
        <dbReference type="ChEBI" id="CHEBI:15377"/>
        <dbReference type="ChEBI" id="CHEBI:15378"/>
        <dbReference type="ChEBI" id="CHEBI:17478"/>
        <dbReference type="ChEBI" id="CHEBI:29067"/>
        <dbReference type="ChEBI" id="CHEBI:57540"/>
        <dbReference type="ChEBI" id="CHEBI:57945"/>
        <dbReference type="EC" id="1.2.1.3"/>
    </reaction>
</comment>
<gene>
    <name evidence="5" type="ORF">Z519_09967</name>
</gene>
<dbReference type="Pfam" id="PF00171">
    <property type="entry name" value="Aldedh"/>
    <property type="match status" value="2"/>
</dbReference>
<evidence type="ECO:0000256" key="3">
    <source>
        <dbReference type="ARBA" id="ARBA00049194"/>
    </source>
</evidence>
<dbReference type="OrthoDB" id="310895at2759"/>
<dbReference type="InterPro" id="IPR016162">
    <property type="entry name" value="Ald_DH_N"/>
</dbReference>
<dbReference type="GeneID" id="27702895"/>
<dbReference type="GO" id="GO:0004029">
    <property type="term" value="F:aldehyde dehydrogenase (NAD+) activity"/>
    <property type="evidence" value="ECO:0007669"/>
    <property type="project" value="UniProtKB-EC"/>
</dbReference>
<protein>
    <recommendedName>
        <fullName evidence="2">aldehyde dehydrogenase (NAD(+))</fullName>
        <ecNumber evidence="2">1.2.1.3</ecNumber>
    </recommendedName>
</protein>
<dbReference type="HOGENOM" id="CLU_1467987_0_0_1"/>
<evidence type="ECO:0000313" key="5">
    <source>
        <dbReference type="EMBL" id="KIW89115.1"/>
    </source>
</evidence>
<dbReference type="Gene3D" id="3.40.605.10">
    <property type="entry name" value="Aldehyde Dehydrogenase, Chain A, domain 1"/>
    <property type="match status" value="2"/>
</dbReference>
<dbReference type="SUPFAM" id="SSF53720">
    <property type="entry name" value="ALDH-like"/>
    <property type="match status" value="1"/>
</dbReference>
<dbReference type="InterPro" id="IPR016161">
    <property type="entry name" value="Ald_DH/histidinol_DH"/>
</dbReference>
<organism evidence="5">
    <name type="scientific">Cladophialophora bantiana (strain ATCC 10958 / CBS 173.52 / CDC B-1940 / NIH 8579)</name>
    <name type="common">Xylohypha bantiana</name>
    <dbReference type="NCBI Taxonomy" id="1442370"/>
    <lineage>
        <taxon>Eukaryota</taxon>
        <taxon>Fungi</taxon>
        <taxon>Dikarya</taxon>
        <taxon>Ascomycota</taxon>
        <taxon>Pezizomycotina</taxon>
        <taxon>Eurotiomycetes</taxon>
        <taxon>Chaetothyriomycetidae</taxon>
        <taxon>Chaetothyriales</taxon>
        <taxon>Herpotrichiellaceae</taxon>
        <taxon>Cladophialophora</taxon>
    </lineage>
</organism>
<dbReference type="EC" id="1.2.1.3" evidence="2"/>
<evidence type="ECO:0000256" key="1">
    <source>
        <dbReference type="ARBA" id="ARBA00009986"/>
    </source>
</evidence>
<dbReference type="RefSeq" id="XP_016615784.1">
    <property type="nucleotide sequence ID" value="XM_016767686.1"/>
</dbReference>
<dbReference type="EMBL" id="KN846996">
    <property type="protein sequence ID" value="KIW89115.1"/>
    <property type="molecule type" value="Genomic_DNA"/>
</dbReference>
<proteinExistence type="inferred from homology"/>
<evidence type="ECO:0000256" key="2">
    <source>
        <dbReference type="ARBA" id="ARBA00024226"/>
    </source>
</evidence>
<name>A0A0D2HE66_CLAB1</name>
<dbReference type="AlphaFoldDB" id="A0A0D2HE66"/>
<dbReference type="PANTHER" id="PTHR11699">
    <property type="entry name" value="ALDEHYDE DEHYDROGENASE-RELATED"/>
    <property type="match status" value="1"/>
</dbReference>
<reference evidence="5" key="1">
    <citation type="submission" date="2015-01" db="EMBL/GenBank/DDBJ databases">
        <title>The Genome Sequence of Cladophialophora bantiana CBS 173.52.</title>
        <authorList>
            <consortium name="The Broad Institute Genomics Platform"/>
            <person name="Cuomo C."/>
            <person name="de Hoog S."/>
            <person name="Gorbushina A."/>
            <person name="Stielow B."/>
            <person name="Teixiera M."/>
            <person name="Abouelleil A."/>
            <person name="Chapman S.B."/>
            <person name="Priest M."/>
            <person name="Young S.K."/>
            <person name="Wortman J."/>
            <person name="Nusbaum C."/>
            <person name="Birren B."/>
        </authorList>
    </citation>
    <scope>NUCLEOTIDE SEQUENCE [LARGE SCALE GENOMIC DNA]</scope>
    <source>
        <strain evidence="5">CBS 173.52</strain>
    </source>
</reference>
<evidence type="ECO:0000259" key="4">
    <source>
        <dbReference type="Pfam" id="PF00171"/>
    </source>
</evidence>
<dbReference type="VEuPathDB" id="FungiDB:Z519_09967"/>
<feature type="domain" description="Aldehyde dehydrogenase" evidence="4">
    <location>
        <begin position="99"/>
        <end position="172"/>
    </location>
</feature>
<accession>A0A0D2HE66</accession>
<dbReference type="InterPro" id="IPR015590">
    <property type="entry name" value="Aldehyde_DH_dom"/>
</dbReference>
<comment type="similarity">
    <text evidence="1">Belongs to the aldehyde dehydrogenase family.</text>
</comment>
<sequence>MTSKSSFADFEGFGKYYNIIDGKLSETPSTTHNINPATGKANAEVPLSRPQDVDDAMKAAQCAFKYWAKVPFAHYPRQVAFAKGQIAALVGWIRTLPDIDLRDEIIQEDDEKLTITRYTPLGVAVGFVPWNFPIHIGRVKIIPLVLAGNPIMIKPSPVSPYCNLKLVELAQQFFPSRCCPSVEW</sequence>
<feature type="domain" description="Aldehyde dehydrogenase" evidence="4">
    <location>
        <begin position="29"/>
        <end position="73"/>
    </location>
</feature>